<comment type="caution">
    <text evidence="10">The sequence shown here is derived from an EMBL/GenBank/DDBJ whole genome shotgun (WGS) entry which is preliminary data.</text>
</comment>
<feature type="domain" description="ABC3 transporter permease C-terminal" evidence="8">
    <location>
        <begin position="277"/>
        <end position="392"/>
    </location>
</feature>
<comment type="similarity">
    <text evidence="2">Belongs to the ABC-4 integral membrane protein family. LolC/E subfamily.</text>
</comment>
<feature type="transmembrane region" description="Helical" evidence="7">
    <location>
        <begin position="21"/>
        <end position="43"/>
    </location>
</feature>
<feature type="transmembrane region" description="Helical" evidence="7">
    <location>
        <begin position="664"/>
        <end position="685"/>
    </location>
</feature>
<feature type="domain" description="MacB-like periplasmic core" evidence="9">
    <location>
        <begin position="440"/>
        <end position="627"/>
    </location>
</feature>
<organism evidence="10 11">
    <name type="scientific">Pseudodonghicola flavimaris</name>
    <dbReference type="NCBI Taxonomy" id="3050036"/>
    <lineage>
        <taxon>Bacteria</taxon>
        <taxon>Pseudomonadati</taxon>
        <taxon>Pseudomonadota</taxon>
        <taxon>Alphaproteobacteria</taxon>
        <taxon>Rhodobacterales</taxon>
        <taxon>Paracoccaceae</taxon>
        <taxon>Pseudodonghicola</taxon>
    </lineage>
</organism>
<dbReference type="PANTHER" id="PTHR30489">
    <property type="entry name" value="LIPOPROTEIN-RELEASING SYSTEM TRANSMEMBRANE PROTEIN LOLE"/>
    <property type="match status" value="1"/>
</dbReference>
<reference evidence="10 11" key="1">
    <citation type="submission" date="2023-05" db="EMBL/GenBank/DDBJ databases">
        <title>Pseudodonghicola sp. nov.</title>
        <authorList>
            <person name="Huang J."/>
        </authorList>
    </citation>
    <scope>NUCLEOTIDE SEQUENCE [LARGE SCALE GENOMIC DNA]</scope>
    <source>
        <strain evidence="10 11">IC7</strain>
    </source>
</reference>
<gene>
    <name evidence="10" type="ORF">QO033_16005</name>
</gene>
<dbReference type="InterPro" id="IPR025857">
    <property type="entry name" value="MacB_PCD"/>
</dbReference>
<dbReference type="PANTHER" id="PTHR30489:SF0">
    <property type="entry name" value="LIPOPROTEIN-RELEASING SYSTEM TRANSMEMBRANE PROTEIN LOLE"/>
    <property type="match status" value="1"/>
</dbReference>
<evidence type="ECO:0000256" key="6">
    <source>
        <dbReference type="ARBA" id="ARBA00023136"/>
    </source>
</evidence>
<feature type="transmembrane region" description="Helical" evidence="7">
    <location>
        <begin position="706"/>
        <end position="736"/>
    </location>
</feature>
<evidence type="ECO:0000256" key="4">
    <source>
        <dbReference type="ARBA" id="ARBA00022692"/>
    </source>
</evidence>
<dbReference type="Pfam" id="PF02687">
    <property type="entry name" value="FtsX"/>
    <property type="match status" value="2"/>
</dbReference>
<comment type="subcellular location">
    <subcellularLocation>
        <location evidence="1">Cell membrane</location>
        <topology evidence="1">Multi-pass membrane protein</topology>
    </subcellularLocation>
</comment>
<feature type="transmembrane region" description="Helical" evidence="7">
    <location>
        <begin position="272"/>
        <end position="290"/>
    </location>
</feature>
<evidence type="ECO:0000256" key="2">
    <source>
        <dbReference type="ARBA" id="ARBA00005236"/>
    </source>
</evidence>
<evidence type="ECO:0000313" key="10">
    <source>
        <dbReference type="EMBL" id="MDK3019186.1"/>
    </source>
</evidence>
<keyword evidence="6 7" id="KW-0472">Membrane</keyword>
<accession>A0ABT7F3K4</accession>
<dbReference type="Pfam" id="PF12704">
    <property type="entry name" value="MacB_PCD"/>
    <property type="match status" value="2"/>
</dbReference>
<keyword evidence="3" id="KW-1003">Cell membrane</keyword>
<evidence type="ECO:0000256" key="3">
    <source>
        <dbReference type="ARBA" id="ARBA00022475"/>
    </source>
</evidence>
<feature type="transmembrane region" description="Helical" evidence="7">
    <location>
        <begin position="365"/>
        <end position="385"/>
    </location>
</feature>
<dbReference type="EMBL" id="JASNJD010000012">
    <property type="protein sequence ID" value="MDK3019186.1"/>
    <property type="molecule type" value="Genomic_DNA"/>
</dbReference>
<keyword evidence="5 7" id="KW-1133">Transmembrane helix</keyword>
<sequence>MLTHPAPLTRKLTRDLWRIRGQALAIAAVIAVGVMLLVMMTGLTASLSETRRAYYDRYRLAEVFAPVTRAPDRLAADLRALPGVSRVETRVTGRALIDLPGQTLPVQARALSLPDFHSPALNAIYLTDGRLFDGSRADEVVVLKSFAKARGLHPGDRLTVTMNGFRRVLRVVGFAQSPEFLYATAPGELVPDDARFAVLWMSRTALSAAYDMEGAFSEALISLSRGTDPQAVIAGADRLLDRFGATGAYALKDLESNRFITEEIDGLKRSAASVPPVILAVAAFLMYMVISRMIQAEREQIGLMKAFGYRNREVGSHYFRMILTIALGGALMGSLFGILLGRSMIDVYLIYYKFPFLVFRLEPSSFLIGFGASLLAASAGGLVVLRRVFALTPAVAMRAPAPPDYSRSGRVAARLSRLLDQPSRMVLRRITRQPLRIGGAVLGVASGLSLSVAMIAIIASFDAMQETTFSVIDRSDLNVSFTRAIAARSAFDLARIPGVIEVEPVRIVPAILKHGRDRYNGAIYGLVATPRLNRAVDAQGQPIPIRDGGVVLSTGLARTLKIGAGDHLQVEVREGRRPSLSLPVVAVADSLLGSPAYMALDGLNRALKEPLRVSGAYLRVDAARTAEIYRALKAMPMVAGVSVKSQSVAALERMMDEGAGAMRYVMALIAGVVTFGVIYNAARIAQAERARDLASLRVLGFSRNEVAFVLLGELVAVMLLALPLGALMGYGLTFVIAAAFSTDIYQIRPVVSPASYGWAMSVVIAAALISGLLVKRDIDRADVLSALKTRE</sequence>
<evidence type="ECO:0000313" key="11">
    <source>
        <dbReference type="Proteomes" id="UP001243757"/>
    </source>
</evidence>
<keyword evidence="4 7" id="KW-0812">Transmembrane</keyword>
<feature type="domain" description="ABC3 transporter permease C-terminal" evidence="8">
    <location>
        <begin position="665"/>
        <end position="773"/>
    </location>
</feature>
<evidence type="ECO:0000259" key="8">
    <source>
        <dbReference type="Pfam" id="PF02687"/>
    </source>
</evidence>
<proteinExistence type="inferred from homology"/>
<protein>
    <submittedName>
        <fullName evidence="10">ABC transporter permease</fullName>
    </submittedName>
</protein>
<evidence type="ECO:0000256" key="7">
    <source>
        <dbReference type="SAM" id="Phobius"/>
    </source>
</evidence>
<keyword evidence="11" id="KW-1185">Reference proteome</keyword>
<dbReference type="Proteomes" id="UP001243757">
    <property type="component" value="Unassembled WGS sequence"/>
</dbReference>
<evidence type="ECO:0000259" key="9">
    <source>
        <dbReference type="Pfam" id="PF12704"/>
    </source>
</evidence>
<evidence type="ECO:0000256" key="1">
    <source>
        <dbReference type="ARBA" id="ARBA00004651"/>
    </source>
</evidence>
<feature type="transmembrane region" description="Helical" evidence="7">
    <location>
        <begin position="756"/>
        <end position="774"/>
    </location>
</feature>
<dbReference type="RefSeq" id="WP_284481988.1">
    <property type="nucleotide sequence ID" value="NZ_JASNJD010000012.1"/>
</dbReference>
<feature type="transmembrane region" description="Helical" evidence="7">
    <location>
        <begin position="318"/>
        <end position="345"/>
    </location>
</feature>
<feature type="domain" description="MacB-like periplasmic core" evidence="9">
    <location>
        <begin position="27"/>
        <end position="235"/>
    </location>
</feature>
<feature type="transmembrane region" description="Helical" evidence="7">
    <location>
        <begin position="437"/>
        <end position="461"/>
    </location>
</feature>
<evidence type="ECO:0000256" key="5">
    <source>
        <dbReference type="ARBA" id="ARBA00022989"/>
    </source>
</evidence>
<name>A0ABT7F3K4_9RHOB</name>
<dbReference type="InterPro" id="IPR051447">
    <property type="entry name" value="Lipoprotein-release_system"/>
</dbReference>
<dbReference type="InterPro" id="IPR003838">
    <property type="entry name" value="ABC3_permease_C"/>
</dbReference>